<feature type="compositionally biased region" description="Basic residues" evidence="1">
    <location>
        <begin position="94"/>
        <end position="104"/>
    </location>
</feature>
<feature type="transmembrane region" description="Helical" evidence="2">
    <location>
        <begin position="12"/>
        <end position="30"/>
    </location>
</feature>
<proteinExistence type="predicted"/>
<feature type="region of interest" description="Disordered" evidence="1">
    <location>
        <begin position="73"/>
        <end position="104"/>
    </location>
</feature>
<evidence type="ECO:0000256" key="2">
    <source>
        <dbReference type="SAM" id="Phobius"/>
    </source>
</evidence>
<accession>A0A9E8CU87</accession>
<gene>
    <name evidence="3" type="ORF">NWE54_27680</name>
</gene>
<keyword evidence="2" id="KW-1133">Transmembrane helix</keyword>
<sequence length="104" mass="11626">MLTRFSIDPRLGIIVATILILAFGGFRLLMNWDEATLWRDPGLFATLFIGGVAGLALALGFLMHRRAETLTEDRGNRPPIIELEAERGGERPEQRRHRRESAGG</sequence>
<dbReference type="AlphaFoldDB" id="A0A9E8CU87"/>
<keyword evidence="2" id="KW-0472">Membrane</keyword>
<reference evidence="3" key="1">
    <citation type="submission" date="2022-08" db="EMBL/GenBank/DDBJ databases">
        <title>Complete Genome Sequences of 2 Bosea sp. soil isolates.</title>
        <authorList>
            <person name="Alvarez Arevalo M."/>
            <person name="Sterndorff E.B."/>
            <person name="Faurdal D."/>
            <person name="Joergensen T.S."/>
            <person name="Weber T."/>
        </authorList>
    </citation>
    <scope>NUCLEOTIDE SEQUENCE</scope>
    <source>
        <strain evidence="3">NBC_00436</strain>
        <plasmid evidence="3">pNBC436</plasmid>
    </source>
</reference>
<organism evidence="3">
    <name type="scientific">Bosea sp. NBC_00436</name>
    <dbReference type="NCBI Taxonomy" id="2969620"/>
    <lineage>
        <taxon>Bacteria</taxon>
        <taxon>Pseudomonadati</taxon>
        <taxon>Pseudomonadota</taxon>
        <taxon>Alphaproteobacteria</taxon>
        <taxon>Hyphomicrobiales</taxon>
        <taxon>Boseaceae</taxon>
        <taxon>Bosea</taxon>
    </lineage>
</organism>
<evidence type="ECO:0000313" key="3">
    <source>
        <dbReference type="EMBL" id="UZF90071.1"/>
    </source>
</evidence>
<keyword evidence="2" id="KW-0812">Transmembrane</keyword>
<dbReference type="EMBL" id="CP102775">
    <property type="protein sequence ID" value="UZF90071.1"/>
    <property type="molecule type" value="Genomic_DNA"/>
</dbReference>
<feature type="transmembrane region" description="Helical" evidence="2">
    <location>
        <begin position="42"/>
        <end position="62"/>
    </location>
</feature>
<feature type="compositionally biased region" description="Basic and acidic residues" evidence="1">
    <location>
        <begin position="84"/>
        <end position="93"/>
    </location>
</feature>
<geneLocation type="plasmid" evidence="3">
    <name>pNBC436</name>
</geneLocation>
<evidence type="ECO:0000256" key="1">
    <source>
        <dbReference type="SAM" id="MobiDB-lite"/>
    </source>
</evidence>
<protein>
    <submittedName>
        <fullName evidence="3">Uncharacterized protein</fullName>
    </submittedName>
</protein>
<name>A0A9E8CU87_9HYPH</name>
<keyword evidence="3" id="KW-0614">Plasmid</keyword>